<name>A0A7R7VJW1_ASPCH</name>
<dbReference type="AlphaFoldDB" id="A0A7R7VJW1"/>
<evidence type="ECO:0000313" key="1">
    <source>
        <dbReference type="EMBL" id="BCR85238.1"/>
    </source>
</evidence>
<reference evidence="1" key="1">
    <citation type="submission" date="2021-01" db="EMBL/GenBank/DDBJ databases">
        <authorList>
            <consortium name="Aspergillus chevalieri M1 genome sequencing consortium"/>
            <person name="Kazuki M."/>
            <person name="Futagami T."/>
        </authorList>
    </citation>
    <scope>NUCLEOTIDE SEQUENCE</scope>
    <source>
        <strain evidence="1">M1</strain>
    </source>
</reference>
<evidence type="ECO:0000313" key="2">
    <source>
        <dbReference type="Proteomes" id="UP000637239"/>
    </source>
</evidence>
<sequence length="59" mass="6461">MTAPGGEEVTQSCSGELELWWPFLYGYAKGLIPFRGLVCPVLCEMLPVHPLGCSLGSRY</sequence>
<accession>A0A7R7VJW1</accession>
<proteinExistence type="predicted"/>
<protein>
    <submittedName>
        <fullName evidence="1">Uncharacterized protein</fullName>
    </submittedName>
</protein>
<organism evidence="1 2">
    <name type="scientific">Aspergillus chevalieri</name>
    <name type="common">Eurotium chevalieri</name>
    <dbReference type="NCBI Taxonomy" id="182096"/>
    <lineage>
        <taxon>Eukaryota</taxon>
        <taxon>Fungi</taxon>
        <taxon>Dikarya</taxon>
        <taxon>Ascomycota</taxon>
        <taxon>Pezizomycotina</taxon>
        <taxon>Eurotiomycetes</taxon>
        <taxon>Eurotiomycetidae</taxon>
        <taxon>Eurotiales</taxon>
        <taxon>Aspergillaceae</taxon>
        <taxon>Aspergillus</taxon>
        <taxon>Aspergillus subgen. Aspergillus</taxon>
    </lineage>
</organism>
<dbReference type="EMBL" id="AP024417">
    <property type="protein sequence ID" value="BCR85238.1"/>
    <property type="molecule type" value="Genomic_DNA"/>
</dbReference>
<gene>
    <name evidence="1" type="ORF">ACHE_20696S</name>
</gene>
<keyword evidence="2" id="KW-1185">Reference proteome</keyword>
<dbReference type="RefSeq" id="XP_043133760.1">
    <property type="nucleotide sequence ID" value="XM_043285027.1"/>
</dbReference>
<reference evidence="1" key="2">
    <citation type="submission" date="2021-02" db="EMBL/GenBank/DDBJ databases">
        <title>Aspergillus chevalieri M1 genome sequence.</title>
        <authorList>
            <person name="Kadooka C."/>
            <person name="Mori K."/>
            <person name="Futagami T."/>
        </authorList>
    </citation>
    <scope>NUCLEOTIDE SEQUENCE</scope>
    <source>
        <strain evidence="1">M1</strain>
    </source>
</reference>
<dbReference type="KEGG" id="ache:ACHE_20696S"/>
<dbReference type="GeneID" id="66979597"/>
<dbReference type="Proteomes" id="UP000637239">
    <property type="component" value="Chromosome 2"/>
</dbReference>